<feature type="region of interest" description="Disordered" evidence="1">
    <location>
        <begin position="241"/>
        <end position="263"/>
    </location>
</feature>
<dbReference type="InterPro" id="IPR016135">
    <property type="entry name" value="UBQ-conjugating_enzyme/RWD"/>
</dbReference>
<protein>
    <submittedName>
        <fullName evidence="3 5">AKT-interacting protein</fullName>
    </submittedName>
</protein>
<dbReference type="SUPFAM" id="SSF54495">
    <property type="entry name" value="UBC-like"/>
    <property type="match status" value="1"/>
</dbReference>
<evidence type="ECO:0000259" key="2">
    <source>
        <dbReference type="PROSITE" id="PS50127"/>
    </source>
</evidence>
<name>A0A2S2PZR4_9HEMI</name>
<proteinExistence type="predicted"/>
<dbReference type="AlphaFoldDB" id="A0A2S2PZR4"/>
<dbReference type="Gene3D" id="3.10.110.10">
    <property type="entry name" value="Ubiquitin Conjugating Enzyme"/>
    <property type="match status" value="1"/>
</dbReference>
<dbReference type="RefSeq" id="XP_025416302.1">
    <property type="nucleotide sequence ID" value="XM_025560517.1"/>
</dbReference>
<sequence>MSGNNEDVFHRTGSFRRVMPPGNDTTGVSGIAVKSANRNNSYINASYIPFFLEYTLMSEFNILSKKLLPGVYVIPAAKTPFIWYGVIFPRYGPYKNGVFRFRIHIDSNWPDCNCPKVIIETPIFHPLVNPVTGEMSIQNHFPEWKKGVSRIWHVIDHVLKCFYDIPRTKTPENPEAAELLKIDNEKYMKKCVDCVEQSQVDIYKQPNHSENNDPNYLHFDHFNEEIHGTIRRSWLQQKENDSRNQPLSWVQPGSLEPFSRPNT</sequence>
<dbReference type="OrthoDB" id="5596422at2759"/>
<dbReference type="PANTHER" id="PTHR24067">
    <property type="entry name" value="UBIQUITIN-CONJUGATING ENZYME E2"/>
    <property type="match status" value="1"/>
</dbReference>
<evidence type="ECO:0000313" key="5">
    <source>
        <dbReference type="RefSeq" id="XP_025416302.1"/>
    </source>
</evidence>
<keyword evidence="4" id="KW-1185">Reference proteome</keyword>
<accession>A0A2S2PZR4</accession>
<dbReference type="EMBL" id="GGMS01001700">
    <property type="protein sequence ID" value="MBY70903.1"/>
    <property type="molecule type" value="Transcribed_RNA"/>
</dbReference>
<dbReference type="SMART" id="SM00212">
    <property type="entry name" value="UBCc"/>
    <property type="match status" value="1"/>
</dbReference>
<evidence type="ECO:0000313" key="3">
    <source>
        <dbReference type="EMBL" id="MBY70903.1"/>
    </source>
</evidence>
<organism evidence="3">
    <name type="scientific">Sipha flava</name>
    <name type="common">yellow sugarcane aphid</name>
    <dbReference type="NCBI Taxonomy" id="143950"/>
    <lineage>
        <taxon>Eukaryota</taxon>
        <taxon>Metazoa</taxon>
        <taxon>Ecdysozoa</taxon>
        <taxon>Arthropoda</taxon>
        <taxon>Hexapoda</taxon>
        <taxon>Insecta</taxon>
        <taxon>Pterygota</taxon>
        <taxon>Neoptera</taxon>
        <taxon>Paraneoptera</taxon>
        <taxon>Hemiptera</taxon>
        <taxon>Sternorrhyncha</taxon>
        <taxon>Aphidomorpha</taxon>
        <taxon>Aphidoidea</taxon>
        <taxon>Aphididae</taxon>
        <taxon>Sipha</taxon>
    </lineage>
</organism>
<reference evidence="5" key="2">
    <citation type="submission" date="2025-04" db="UniProtKB">
        <authorList>
            <consortium name="RefSeq"/>
        </authorList>
    </citation>
    <scope>IDENTIFICATION</scope>
    <source>
        <tissue evidence="5">Whole body</tissue>
    </source>
</reference>
<evidence type="ECO:0000313" key="4">
    <source>
        <dbReference type="Proteomes" id="UP000694846"/>
    </source>
</evidence>
<dbReference type="InterPro" id="IPR050113">
    <property type="entry name" value="Ub_conjugating_enzyme"/>
</dbReference>
<dbReference type="Pfam" id="PF00179">
    <property type="entry name" value="UQ_con"/>
    <property type="match status" value="1"/>
</dbReference>
<evidence type="ECO:0000256" key="1">
    <source>
        <dbReference type="SAM" id="MobiDB-lite"/>
    </source>
</evidence>
<dbReference type="PROSITE" id="PS50127">
    <property type="entry name" value="UBC_2"/>
    <property type="match status" value="1"/>
</dbReference>
<feature type="domain" description="UBC core" evidence="2">
    <location>
        <begin position="51"/>
        <end position="200"/>
    </location>
</feature>
<reference evidence="3" key="1">
    <citation type="submission" date="2018-04" db="EMBL/GenBank/DDBJ databases">
        <title>Transcriptome assembly of Sipha flava.</title>
        <authorList>
            <person name="Scully E.D."/>
            <person name="Geib S.M."/>
            <person name="Palmer N.A."/>
            <person name="Koch K."/>
            <person name="Bradshaw J."/>
            <person name="Heng-Moss T."/>
            <person name="Sarath G."/>
        </authorList>
    </citation>
    <scope>NUCLEOTIDE SEQUENCE</scope>
</reference>
<dbReference type="Proteomes" id="UP000694846">
    <property type="component" value="Unplaced"/>
</dbReference>
<dbReference type="InterPro" id="IPR000608">
    <property type="entry name" value="UBC"/>
</dbReference>
<gene>
    <name evidence="3" type="primary">Aktip</name>
    <name evidence="5" type="synonym">LOC112687668</name>
    <name evidence="3" type="ORF">g.107730</name>
</gene>
<dbReference type="CDD" id="cd23814">
    <property type="entry name" value="UEV_AKTIP"/>
    <property type="match status" value="1"/>
</dbReference>